<organism evidence="1 2">
    <name type="scientific">Acanthamoeba castellanii (strain ATCC 30010 / Neff)</name>
    <dbReference type="NCBI Taxonomy" id="1257118"/>
    <lineage>
        <taxon>Eukaryota</taxon>
        <taxon>Amoebozoa</taxon>
        <taxon>Discosea</taxon>
        <taxon>Longamoebia</taxon>
        <taxon>Centramoebida</taxon>
        <taxon>Acanthamoebidae</taxon>
        <taxon>Acanthamoeba</taxon>
    </lineage>
</organism>
<dbReference type="AlphaFoldDB" id="L8GZN9"/>
<gene>
    <name evidence="1" type="ORF">ACA1_044450</name>
</gene>
<dbReference type="GeneID" id="14919236"/>
<protein>
    <submittedName>
        <fullName evidence="1">Uncharacterized protein</fullName>
    </submittedName>
</protein>
<reference evidence="1 2" key="1">
    <citation type="journal article" date="2013" name="Genome Biol.">
        <title>Genome of Acanthamoeba castellanii highlights extensive lateral gene transfer and early evolution of tyrosine kinase signaling.</title>
        <authorList>
            <person name="Clarke M."/>
            <person name="Lohan A.J."/>
            <person name="Liu B."/>
            <person name="Lagkouvardos I."/>
            <person name="Roy S."/>
            <person name="Zafar N."/>
            <person name="Bertelli C."/>
            <person name="Schilde C."/>
            <person name="Kianianmomeni A."/>
            <person name="Burglin T.R."/>
            <person name="Frech C."/>
            <person name="Turcotte B."/>
            <person name="Kopec K.O."/>
            <person name="Synnott J.M."/>
            <person name="Choo C."/>
            <person name="Paponov I."/>
            <person name="Finkler A."/>
            <person name="Soon Heng Tan C."/>
            <person name="Hutchins A.P."/>
            <person name="Weinmeier T."/>
            <person name="Rattei T."/>
            <person name="Chu J.S."/>
            <person name="Gimenez G."/>
            <person name="Irimia M."/>
            <person name="Rigden D.J."/>
            <person name="Fitzpatrick D.A."/>
            <person name="Lorenzo-Morales J."/>
            <person name="Bateman A."/>
            <person name="Chiu C.H."/>
            <person name="Tang P."/>
            <person name="Hegemann P."/>
            <person name="Fromm H."/>
            <person name="Raoult D."/>
            <person name="Greub G."/>
            <person name="Miranda-Saavedra D."/>
            <person name="Chen N."/>
            <person name="Nash P."/>
            <person name="Ginger M.L."/>
            <person name="Horn M."/>
            <person name="Schaap P."/>
            <person name="Caler L."/>
            <person name="Loftus B."/>
        </authorList>
    </citation>
    <scope>NUCLEOTIDE SEQUENCE [LARGE SCALE GENOMIC DNA]</scope>
    <source>
        <strain evidence="1 2">Neff</strain>
    </source>
</reference>
<evidence type="ECO:0000313" key="1">
    <source>
        <dbReference type="EMBL" id="ELR18465.1"/>
    </source>
</evidence>
<dbReference type="VEuPathDB" id="AmoebaDB:ACA1_044450"/>
<accession>L8GZN9</accession>
<name>L8GZN9_ACACF</name>
<dbReference type="Proteomes" id="UP000011083">
    <property type="component" value="Unassembled WGS sequence"/>
</dbReference>
<sequence length="113" mass="12403">MGGLAGAGDPLQLRRHLLYANITFQFVSELDEKLFFVVSSNDIMPDGTWCVQQRMCDITADDSGKVTLHPSGSDAPFDVRYHNGTASSTWSLIYGTISGTNWDRIDMHSADGC</sequence>
<dbReference type="EMBL" id="KB007952">
    <property type="protein sequence ID" value="ELR18465.1"/>
    <property type="molecule type" value="Genomic_DNA"/>
</dbReference>
<proteinExistence type="predicted"/>
<dbReference type="RefSeq" id="XP_004340502.1">
    <property type="nucleotide sequence ID" value="XM_004340454.1"/>
</dbReference>
<keyword evidence="2" id="KW-1185">Reference proteome</keyword>
<dbReference type="KEGG" id="acan:ACA1_044450"/>
<evidence type="ECO:0000313" key="2">
    <source>
        <dbReference type="Proteomes" id="UP000011083"/>
    </source>
</evidence>